<proteinExistence type="predicted"/>
<organism evidence="3">
    <name type="scientific">Enterobius vermicularis</name>
    <name type="common">Human pinworm</name>
    <dbReference type="NCBI Taxonomy" id="51028"/>
    <lineage>
        <taxon>Eukaryota</taxon>
        <taxon>Metazoa</taxon>
        <taxon>Ecdysozoa</taxon>
        <taxon>Nematoda</taxon>
        <taxon>Chromadorea</taxon>
        <taxon>Rhabditida</taxon>
        <taxon>Spirurina</taxon>
        <taxon>Oxyuridomorpha</taxon>
        <taxon>Oxyuroidea</taxon>
        <taxon>Oxyuridae</taxon>
        <taxon>Enterobius</taxon>
    </lineage>
</organism>
<evidence type="ECO:0000313" key="2">
    <source>
        <dbReference type="Proteomes" id="UP000274131"/>
    </source>
</evidence>
<reference evidence="1 2" key="2">
    <citation type="submission" date="2018-10" db="EMBL/GenBank/DDBJ databases">
        <authorList>
            <consortium name="Pathogen Informatics"/>
        </authorList>
    </citation>
    <scope>NUCLEOTIDE SEQUENCE [LARGE SCALE GENOMIC DNA]</scope>
</reference>
<sequence>MKKNMFSAEVKDTPFRYMVTACTSFQNGFAPPEADINGVVKTCFENIRANTDPDEYNKMINLPIKQWGNKSVEELLECIPAAPEPCVRQGTLKRASGAQIFGAGLGSACSHQIKCTAEEEQSFTKAIQEAKWKFGSNDVPVLRRVQKDLKARFGNNNKAAKVVLPVWGGTLGQFLKCRF</sequence>
<gene>
    <name evidence="1" type="ORF">EVEC_LOCUS542</name>
</gene>
<evidence type="ECO:0000313" key="3">
    <source>
        <dbReference type="WBParaSite" id="EVEC_0000080701-mRNA-1"/>
    </source>
</evidence>
<evidence type="ECO:0000313" key="1">
    <source>
        <dbReference type="EMBL" id="VDD85399.1"/>
    </source>
</evidence>
<dbReference type="AlphaFoldDB" id="A0A0N4UTX7"/>
<reference evidence="3" key="1">
    <citation type="submission" date="2017-02" db="UniProtKB">
        <authorList>
            <consortium name="WormBaseParasite"/>
        </authorList>
    </citation>
    <scope>IDENTIFICATION</scope>
</reference>
<protein>
    <submittedName>
        <fullName evidence="3">PriCT_2 domain-containing protein</fullName>
    </submittedName>
</protein>
<name>A0A0N4UTX7_ENTVE</name>
<keyword evidence="2" id="KW-1185">Reference proteome</keyword>
<accession>A0A0N4UTX7</accession>
<dbReference type="Proteomes" id="UP000274131">
    <property type="component" value="Unassembled WGS sequence"/>
</dbReference>
<dbReference type="EMBL" id="UXUI01001169">
    <property type="protein sequence ID" value="VDD85399.1"/>
    <property type="molecule type" value="Genomic_DNA"/>
</dbReference>
<dbReference type="WBParaSite" id="EVEC_0000080701-mRNA-1">
    <property type="protein sequence ID" value="EVEC_0000080701-mRNA-1"/>
    <property type="gene ID" value="EVEC_0000080701"/>
</dbReference>